<organism evidence="2 3">
    <name type="scientific">Mucor flavus</name>
    <dbReference type="NCBI Taxonomy" id="439312"/>
    <lineage>
        <taxon>Eukaryota</taxon>
        <taxon>Fungi</taxon>
        <taxon>Fungi incertae sedis</taxon>
        <taxon>Mucoromycota</taxon>
        <taxon>Mucoromycotina</taxon>
        <taxon>Mucoromycetes</taxon>
        <taxon>Mucorales</taxon>
        <taxon>Mucorineae</taxon>
        <taxon>Mucoraceae</taxon>
        <taxon>Mucor</taxon>
    </lineage>
</organism>
<accession>A0ABP9YYJ3</accession>
<evidence type="ECO:0000313" key="3">
    <source>
        <dbReference type="Proteomes" id="UP001473302"/>
    </source>
</evidence>
<sequence length="165" mass="18286">MSSKKSSANLRTGEYEMCSDAPPAYTPVASSSYDPPSAPPLIINQQPSYVSSSSGSNVRFENRVSRDPINSIIDLAATSVVKTTSNTASHTTNGPARTALSIVEGLAAARLDKRDRKEKKKEMKHERKEVKREMKQERKVLRKALSNHDSVIVVTPQYPTHYRIN</sequence>
<dbReference type="Proteomes" id="UP001473302">
    <property type="component" value="Unassembled WGS sequence"/>
</dbReference>
<proteinExistence type="predicted"/>
<name>A0ABP9YYJ3_9FUNG</name>
<evidence type="ECO:0000313" key="2">
    <source>
        <dbReference type="EMBL" id="GAA5811916.1"/>
    </source>
</evidence>
<gene>
    <name evidence="2" type="ORF">MFLAVUS_005363</name>
</gene>
<comment type="caution">
    <text evidence="2">The sequence shown here is derived from an EMBL/GenBank/DDBJ whole genome shotgun (WGS) entry which is preliminary data.</text>
</comment>
<keyword evidence="3" id="KW-1185">Reference proteome</keyword>
<dbReference type="EMBL" id="BAABUK010000011">
    <property type="protein sequence ID" value="GAA5811916.1"/>
    <property type="molecule type" value="Genomic_DNA"/>
</dbReference>
<feature type="compositionally biased region" description="Polar residues" evidence="1">
    <location>
        <begin position="1"/>
        <end position="10"/>
    </location>
</feature>
<feature type="region of interest" description="Disordered" evidence="1">
    <location>
        <begin position="113"/>
        <end position="135"/>
    </location>
</feature>
<reference evidence="2 3" key="1">
    <citation type="submission" date="2024-04" db="EMBL/GenBank/DDBJ databases">
        <title>genome sequences of Mucor flavus KT1a and Helicostylum pulchrum KT1b strains isolated from the surface of a dry-aged beef.</title>
        <authorList>
            <person name="Toyotome T."/>
            <person name="Hosono M."/>
            <person name="Torimaru M."/>
            <person name="Fukuda K."/>
            <person name="Mikami N."/>
        </authorList>
    </citation>
    <scope>NUCLEOTIDE SEQUENCE [LARGE SCALE GENOMIC DNA]</scope>
    <source>
        <strain evidence="2 3">KT1a</strain>
    </source>
</reference>
<protein>
    <submittedName>
        <fullName evidence="2">Uncharacterized protein</fullName>
    </submittedName>
</protein>
<feature type="region of interest" description="Disordered" evidence="1">
    <location>
        <begin position="1"/>
        <end position="57"/>
    </location>
</feature>
<evidence type="ECO:0000256" key="1">
    <source>
        <dbReference type="SAM" id="MobiDB-lite"/>
    </source>
</evidence>